<dbReference type="Proteomes" id="UP000054558">
    <property type="component" value="Unassembled WGS sequence"/>
</dbReference>
<evidence type="ECO:0000256" key="4">
    <source>
        <dbReference type="ARBA" id="ARBA00012483"/>
    </source>
</evidence>
<keyword evidence="5" id="KW-0808">Transferase</keyword>
<feature type="region of interest" description="Disordered" evidence="12">
    <location>
        <begin position="1"/>
        <end position="52"/>
    </location>
</feature>
<feature type="compositionally biased region" description="Polar residues" evidence="12">
    <location>
        <begin position="7"/>
        <end position="17"/>
    </location>
</feature>
<dbReference type="GO" id="GO:0008270">
    <property type="term" value="F:zinc ion binding"/>
    <property type="evidence" value="ECO:0007669"/>
    <property type="project" value="UniProtKB-KW"/>
</dbReference>
<dbReference type="EMBL" id="DF238337">
    <property type="protein sequence ID" value="GAQ93251.1"/>
    <property type="molecule type" value="Genomic_DNA"/>
</dbReference>
<dbReference type="UniPathway" id="UPA00143"/>
<evidence type="ECO:0000313" key="15">
    <source>
        <dbReference type="EMBL" id="GAQ93251.1"/>
    </source>
</evidence>
<dbReference type="GO" id="GO:0044390">
    <property type="term" value="F:ubiquitin-like protein conjugating enzyme binding"/>
    <property type="evidence" value="ECO:0000318"/>
    <property type="project" value="GO_Central"/>
</dbReference>
<keyword evidence="6" id="KW-0479">Metal-binding</keyword>
<dbReference type="AlphaFoldDB" id="A0A1Y1IV45"/>
<evidence type="ECO:0000256" key="3">
    <source>
        <dbReference type="ARBA" id="ARBA00004906"/>
    </source>
</evidence>
<evidence type="ECO:0000256" key="12">
    <source>
        <dbReference type="SAM" id="MobiDB-lite"/>
    </source>
</evidence>
<evidence type="ECO:0000259" key="14">
    <source>
        <dbReference type="PROSITE" id="PS50089"/>
    </source>
</evidence>
<dbReference type="STRING" id="105231.A0A1Y1IV45"/>
<evidence type="ECO:0000313" key="16">
    <source>
        <dbReference type="Proteomes" id="UP000054558"/>
    </source>
</evidence>
<evidence type="ECO:0000256" key="10">
    <source>
        <dbReference type="ARBA" id="ARBA00023136"/>
    </source>
</evidence>
<name>A0A1Y1IV45_KLENI</name>
<proteinExistence type="predicted"/>
<dbReference type="GO" id="GO:0016567">
    <property type="term" value="P:protein ubiquitination"/>
    <property type="evidence" value="ECO:0007669"/>
    <property type="project" value="UniProtKB-UniPathway"/>
</dbReference>
<dbReference type="PROSITE" id="PS00518">
    <property type="entry name" value="ZF_RING_1"/>
    <property type="match status" value="1"/>
</dbReference>
<keyword evidence="8" id="KW-0833">Ubl conjugation pathway</keyword>
<feature type="region of interest" description="Disordered" evidence="12">
    <location>
        <begin position="124"/>
        <end position="160"/>
    </location>
</feature>
<protein>
    <recommendedName>
        <fullName evidence="4">RING-type E3 ubiquitin transferase</fullName>
        <ecNumber evidence="4">2.3.2.27</ecNumber>
    </recommendedName>
</protein>
<dbReference type="GO" id="GO:0006511">
    <property type="term" value="P:ubiquitin-dependent protein catabolic process"/>
    <property type="evidence" value="ECO:0000318"/>
    <property type="project" value="GO_Central"/>
</dbReference>
<dbReference type="GO" id="GO:0005783">
    <property type="term" value="C:endoplasmic reticulum"/>
    <property type="evidence" value="ECO:0007669"/>
    <property type="project" value="InterPro"/>
</dbReference>
<evidence type="ECO:0000256" key="5">
    <source>
        <dbReference type="ARBA" id="ARBA00022679"/>
    </source>
</evidence>
<comment type="pathway">
    <text evidence="3">Protein modification; protein ubiquitination.</text>
</comment>
<evidence type="ECO:0000256" key="6">
    <source>
        <dbReference type="ARBA" id="ARBA00022723"/>
    </source>
</evidence>
<dbReference type="CDD" id="cd16745">
    <property type="entry name" value="RING-HC_AtRMA-like"/>
    <property type="match status" value="1"/>
</dbReference>
<dbReference type="OMA" id="GLNIPHR"/>
<dbReference type="InterPro" id="IPR001841">
    <property type="entry name" value="Znf_RING"/>
</dbReference>
<evidence type="ECO:0000256" key="1">
    <source>
        <dbReference type="ARBA" id="ARBA00000900"/>
    </source>
</evidence>
<comment type="subcellular location">
    <subcellularLocation>
        <location evidence="2">Endomembrane system</location>
    </subcellularLocation>
</comment>
<keyword evidence="16" id="KW-1185">Reference proteome</keyword>
<dbReference type="OrthoDB" id="6270329at2759"/>
<dbReference type="PROSITE" id="PS50089">
    <property type="entry name" value="ZF_RING_2"/>
    <property type="match status" value="1"/>
</dbReference>
<evidence type="ECO:0000256" key="13">
    <source>
        <dbReference type="SAM" id="Phobius"/>
    </source>
</evidence>
<dbReference type="SMART" id="SM00184">
    <property type="entry name" value="RING"/>
    <property type="match status" value="1"/>
</dbReference>
<dbReference type="EC" id="2.3.2.27" evidence="4"/>
<keyword evidence="9" id="KW-0862">Zinc</keyword>
<sequence length="250" mass="26766">MSEGLRSRNQGVSSEGDQSGRRQTDAKTGEQASMERETAAQPSTSGGAGFEQGEWSERTASANGEGGSFECNICLELAQDPVVTLCGHLFCWPCLYRWLRLHSQCKECPVCKAGVSEKNVIPLYGRGTSGEDPRTKPVSGPEIPRRPAGQRPESQRAPQMGPFGFMAGPSAQFGNFTLSAGFGLFPSLLGLQWQAYTGDPMPAGFAAPDDGTGVAPVPRAALTPEQQQQAFLSRLLVMLGSFVLLCLLFF</sequence>
<keyword evidence="13" id="KW-1133">Transmembrane helix</keyword>
<dbReference type="InterPro" id="IPR045103">
    <property type="entry name" value="RNF5/RNF185-like"/>
</dbReference>
<dbReference type="InterPro" id="IPR017907">
    <property type="entry name" value="Znf_RING_CS"/>
</dbReference>
<dbReference type="GO" id="GO:0036503">
    <property type="term" value="P:ERAD pathway"/>
    <property type="evidence" value="ECO:0000318"/>
    <property type="project" value="GO_Central"/>
</dbReference>
<dbReference type="InterPro" id="IPR018957">
    <property type="entry name" value="Znf_C3HC4_RING-type"/>
</dbReference>
<evidence type="ECO:0000256" key="9">
    <source>
        <dbReference type="ARBA" id="ARBA00022833"/>
    </source>
</evidence>
<keyword evidence="10 13" id="KW-0472">Membrane</keyword>
<feature type="transmembrane region" description="Helical" evidence="13">
    <location>
        <begin position="231"/>
        <end position="249"/>
    </location>
</feature>
<evidence type="ECO:0000256" key="2">
    <source>
        <dbReference type="ARBA" id="ARBA00004308"/>
    </source>
</evidence>
<dbReference type="Gene3D" id="3.30.40.10">
    <property type="entry name" value="Zinc/RING finger domain, C3HC4 (zinc finger)"/>
    <property type="match status" value="1"/>
</dbReference>
<comment type="catalytic activity">
    <reaction evidence="1">
        <text>S-ubiquitinyl-[E2 ubiquitin-conjugating enzyme]-L-cysteine + [acceptor protein]-L-lysine = [E2 ubiquitin-conjugating enzyme]-L-cysteine + N(6)-ubiquitinyl-[acceptor protein]-L-lysine.</text>
        <dbReference type="EC" id="2.3.2.27"/>
    </reaction>
</comment>
<keyword evidence="7 11" id="KW-0863">Zinc-finger</keyword>
<dbReference type="PANTHER" id="PTHR12313">
    <property type="entry name" value="E3 UBIQUITIN-PROTEIN LIGASE RNF5-RELATED"/>
    <property type="match status" value="1"/>
</dbReference>
<evidence type="ECO:0000256" key="11">
    <source>
        <dbReference type="PROSITE-ProRule" id="PRU00175"/>
    </source>
</evidence>
<dbReference type="InterPro" id="IPR013083">
    <property type="entry name" value="Znf_RING/FYVE/PHD"/>
</dbReference>
<evidence type="ECO:0000256" key="8">
    <source>
        <dbReference type="ARBA" id="ARBA00022786"/>
    </source>
</evidence>
<keyword evidence="13" id="KW-0812">Transmembrane</keyword>
<gene>
    <name evidence="15" type="ORF">KFL_013880020</name>
</gene>
<dbReference type="Pfam" id="PF00097">
    <property type="entry name" value="zf-C3HC4"/>
    <property type="match status" value="1"/>
</dbReference>
<accession>A0A1Y1IV45</accession>
<feature type="compositionally biased region" description="Basic and acidic residues" evidence="12">
    <location>
        <begin position="18"/>
        <end position="38"/>
    </location>
</feature>
<dbReference type="SUPFAM" id="SSF57850">
    <property type="entry name" value="RING/U-box"/>
    <property type="match status" value="1"/>
</dbReference>
<organism evidence="15 16">
    <name type="scientific">Klebsormidium nitens</name>
    <name type="common">Green alga</name>
    <name type="synonym">Ulothrix nitens</name>
    <dbReference type="NCBI Taxonomy" id="105231"/>
    <lineage>
        <taxon>Eukaryota</taxon>
        <taxon>Viridiplantae</taxon>
        <taxon>Streptophyta</taxon>
        <taxon>Klebsormidiophyceae</taxon>
        <taxon>Klebsormidiales</taxon>
        <taxon>Klebsormidiaceae</taxon>
        <taxon>Klebsormidium</taxon>
    </lineage>
</organism>
<reference evidence="15 16" key="1">
    <citation type="journal article" date="2014" name="Nat. Commun.">
        <title>Klebsormidium flaccidum genome reveals primary factors for plant terrestrial adaptation.</title>
        <authorList>
            <person name="Hori K."/>
            <person name="Maruyama F."/>
            <person name="Fujisawa T."/>
            <person name="Togashi T."/>
            <person name="Yamamoto N."/>
            <person name="Seo M."/>
            <person name="Sato S."/>
            <person name="Yamada T."/>
            <person name="Mori H."/>
            <person name="Tajima N."/>
            <person name="Moriyama T."/>
            <person name="Ikeuchi M."/>
            <person name="Watanabe M."/>
            <person name="Wada H."/>
            <person name="Kobayashi K."/>
            <person name="Saito M."/>
            <person name="Masuda T."/>
            <person name="Sasaki-Sekimoto Y."/>
            <person name="Mashiguchi K."/>
            <person name="Awai K."/>
            <person name="Shimojima M."/>
            <person name="Masuda S."/>
            <person name="Iwai M."/>
            <person name="Nobusawa T."/>
            <person name="Narise T."/>
            <person name="Kondo S."/>
            <person name="Saito H."/>
            <person name="Sato R."/>
            <person name="Murakawa M."/>
            <person name="Ihara Y."/>
            <person name="Oshima-Yamada Y."/>
            <person name="Ohtaka K."/>
            <person name="Satoh M."/>
            <person name="Sonobe K."/>
            <person name="Ishii M."/>
            <person name="Ohtani R."/>
            <person name="Kanamori-Sato M."/>
            <person name="Honoki R."/>
            <person name="Miyazaki D."/>
            <person name="Mochizuki H."/>
            <person name="Umetsu J."/>
            <person name="Higashi K."/>
            <person name="Shibata D."/>
            <person name="Kamiya Y."/>
            <person name="Sato N."/>
            <person name="Nakamura Y."/>
            <person name="Tabata S."/>
            <person name="Ida S."/>
            <person name="Kurokawa K."/>
            <person name="Ohta H."/>
        </authorList>
    </citation>
    <scope>NUCLEOTIDE SEQUENCE [LARGE SCALE GENOMIC DNA]</scope>
    <source>
        <strain evidence="15 16">NIES-2285</strain>
    </source>
</reference>
<feature type="domain" description="RING-type" evidence="14">
    <location>
        <begin position="71"/>
        <end position="112"/>
    </location>
</feature>
<evidence type="ECO:0000256" key="7">
    <source>
        <dbReference type="ARBA" id="ARBA00022771"/>
    </source>
</evidence>
<dbReference type="GO" id="GO:0061630">
    <property type="term" value="F:ubiquitin protein ligase activity"/>
    <property type="evidence" value="ECO:0000318"/>
    <property type="project" value="GO_Central"/>
</dbReference>